<proteinExistence type="inferred from homology"/>
<accession>A0A3M7R1B3</accession>
<keyword evidence="5" id="KW-0808">Transferase</keyword>
<dbReference type="PROSITE" id="PS50011">
    <property type="entry name" value="PROTEIN_KINASE_DOM"/>
    <property type="match status" value="1"/>
</dbReference>
<evidence type="ECO:0000259" key="4">
    <source>
        <dbReference type="PROSITE" id="PS50011"/>
    </source>
</evidence>
<organism evidence="5 6">
    <name type="scientific">Brachionus plicatilis</name>
    <name type="common">Marine rotifer</name>
    <name type="synonym">Brachionus muelleri</name>
    <dbReference type="NCBI Taxonomy" id="10195"/>
    <lineage>
        <taxon>Eukaryota</taxon>
        <taxon>Metazoa</taxon>
        <taxon>Spiralia</taxon>
        <taxon>Gnathifera</taxon>
        <taxon>Rotifera</taxon>
        <taxon>Eurotatoria</taxon>
        <taxon>Monogononta</taxon>
        <taxon>Pseudotrocha</taxon>
        <taxon>Ploima</taxon>
        <taxon>Brachionidae</taxon>
        <taxon>Brachionus</taxon>
    </lineage>
</organism>
<reference evidence="5 6" key="1">
    <citation type="journal article" date="2018" name="Sci. Rep.">
        <title>Genomic signatures of local adaptation to the degree of environmental predictability in rotifers.</title>
        <authorList>
            <person name="Franch-Gras L."/>
            <person name="Hahn C."/>
            <person name="Garcia-Roger E.M."/>
            <person name="Carmona M.J."/>
            <person name="Serra M."/>
            <person name="Gomez A."/>
        </authorList>
    </citation>
    <scope>NUCLEOTIDE SEQUENCE [LARGE SCALE GENOMIC DNA]</scope>
    <source>
        <strain evidence="5">HYR1</strain>
    </source>
</reference>
<sequence length="520" mass="59965">MQTDDGDVKLADFGVSAQITATLAKRRSFIGTPYWMAPEEVVVNAPRLISNKKQSELPAVNPTESFWLLNASTKETVYHICTNGNDGPRFGTHCTDNPVQCRLYNGRNFGHQNSHFISFGLASTVSTRSLRFWAVNYQGCYSYGRIEKGLKFDKSDEEIANLSKEKGLINFWVEYDDVLKFKSHELDLESESLYSENRTLSPVCDSKKMSNRDLDKERIKNCFLKCKKLMGNENIDEMNEYCTINNIELPGFQMDDSIYSRNIIGFDIFQGIFTMKQNDKMEVEIESIRFANRNVKSSITISKISEFQGKDEKDQQPEIIVSPEKISKETTTEIKDIPEYVHPDDIYFDFDEILDTRVRKNKRQAKIKWSKLGGIDFKPKFENKEKLKNIIVNYMKERGLTDLKGGHRTSNSHFVEICQFRHRFQLNNDLRNDSDATKLVFDLLVPKTSKSLFEGYIQEVASNPFGALLVSEKLAKMWGVIQENNPVWFFDATGKLMLKLKDQQEILLYSIVCHDQTLKT</sequence>
<keyword evidence="3" id="KW-0067">ATP-binding</keyword>
<comment type="caution">
    <text evidence="5">The sequence shown here is derived from an EMBL/GenBank/DDBJ whole genome shotgun (WGS) entry which is preliminary data.</text>
</comment>
<dbReference type="STRING" id="10195.A0A3M7R1B3"/>
<evidence type="ECO:0000256" key="2">
    <source>
        <dbReference type="ARBA" id="ARBA00022741"/>
    </source>
</evidence>
<dbReference type="InterPro" id="IPR000719">
    <property type="entry name" value="Prot_kinase_dom"/>
</dbReference>
<dbReference type="PANTHER" id="PTHR48012:SF18">
    <property type="entry name" value="HAPPYHOUR, ISOFORM A"/>
    <property type="match status" value="1"/>
</dbReference>
<dbReference type="InterPro" id="IPR050629">
    <property type="entry name" value="STE20/SPS1-PAK"/>
</dbReference>
<keyword evidence="6" id="KW-1185">Reference proteome</keyword>
<dbReference type="Proteomes" id="UP000276133">
    <property type="component" value="Unassembled WGS sequence"/>
</dbReference>
<gene>
    <name evidence="5" type="ORF">BpHYR1_021171</name>
</gene>
<evidence type="ECO:0000256" key="3">
    <source>
        <dbReference type="ARBA" id="ARBA00022840"/>
    </source>
</evidence>
<evidence type="ECO:0000313" key="5">
    <source>
        <dbReference type="EMBL" id="RNA17164.1"/>
    </source>
</evidence>
<dbReference type="GO" id="GO:0005524">
    <property type="term" value="F:ATP binding"/>
    <property type="evidence" value="ECO:0007669"/>
    <property type="project" value="UniProtKB-KW"/>
</dbReference>
<keyword evidence="2" id="KW-0547">Nucleotide-binding</keyword>
<name>A0A3M7R1B3_BRAPC</name>
<protein>
    <submittedName>
        <fullName evidence="5">Mitogen-activated kinase kinase kinase kinase 3</fullName>
    </submittedName>
</protein>
<feature type="domain" description="Protein kinase" evidence="4">
    <location>
        <begin position="1"/>
        <end position="224"/>
    </location>
</feature>
<dbReference type="SUPFAM" id="SSF56112">
    <property type="entry name" value="Protein kinase-like (PK-like)"/>
    <property type="match status" value="1"/>
</dbReference>
<evidence type="ECO:0000313" key="6">
    <source>
        <dbReference type="Proteomes" id="UP000276133"/>
    </source>
</evidence>
<dbReference type="GO" id="GO:0008349">
    <property type="term" value="F:MAP kinase kinase kinase kinase activity"/>
    <property type="evidence" value="ECO:0007669"/>
    <property type="project" value="TreeGrafter"/>
</dbReference>
<dbReference type="EMBL" id="REGN01004517">
    <property type="protein sequence ID" value="RNA17164.1"/>
    <property type="molecule type" value="Genomic_DNA"/>
</dbReference>
<dbReference type="GO" id="GO:0005737">
    <property type="term" value="C:cytoplasm"/>
    <property type="evidence" value="ECO:0007669"/>
    <property type="project" value="TreeGrafter"/>
</dbReference>
<keyword evidence="5" id="KW-0418">Kinase</keyword>
<comment type="similarity">
    <text evidence="1">Belongs to the protein kinase superfamily. STE Ser/Thr protein kinase family. STE20 subfamily.</text>
</comment>
<dbReference type="Gene3D" id="1.10.510.10">
    <property type="entry name" value="Transferase(Phosphotransferase) domain 1"/>
    <property type="match status" value="1"/>
</dbReference>
<dbReference type="InterPro" id="IPR011009">
    <property type="entry name" value="Kinase-like_dom_sf"/>
</dbReference>
<dbReference type="PANTHER" id="PTHR48012">
    <property type="entry name" value="STERILE20-LIKE KINASE, ISOFORM B-RELATED"/>
    <property type="match status" value="1"/>
</dbReference>
<evidence type="ECO:0000256" key="1">
    <source>
        <dbReference type="ARBA" id="ARBA00008874"/>
    </source>
</evidence>
<dbReference type="AlphaFoldDB" id="A0A3M7R1B3"/>